<evidence type="ECO:0000313" key="8">
    <source>
        <dbReference type="Proteomes" id="UP000596742"/>
    </source>
</evidence>
<protein>
    <submittedName>
        <fullName evidence="7">Ocular albinism type 1 protein</fullName>
    </submittedName>
</protein>
<feature type="transmembrane region" description="Helical" evidence="5">
    <location>
        <begin position="128"/>
        <end position="148"/>
    </location>
</feature>
<reference evidence="7" key="1">
    <citation type="submission" date="2018-11" db="EMBL/GenBank/DDBJ databases">
        <authorList>
            <person name="Alioto T."/>
            <person name="Alioto T."/>
        </authorList>
    </citation>
    <scope>NUCLEOTIDE SEQUENCE</scope>
</reference>
<organism evidence="7 8">
    <name type="scientific">Mytilus galloprovincialis</name>
    <name type="common">Mediterranean mussel</name>
    <dbReference type="NCBI Taxonomy" id="29158"/>
    <lineage>
        <taxon>Eukaryota</taxon>
        <taxon>Metazoa</taxon>
        <taxon>Spiralia</taxon>
        <taxon>Lophotrochozoa</taxon>
        <taxon>Mollusca</taxon>
        <taxon>Bivalvia</taxon>
        <taxon>Autobranchia</taxon>
        <taxon>Pteriomorphia</taxon>
        <taxon>Mytilida</taxon>
        <taxon>Mytiloidea</taxon>
        <taxon>Mytilidae</taxon>
        <taxon>Mytilinae</taxon>
        <taxon>Mytilus</taxon>
    </lineage>
</organism>
<dbReference type="AlphaFoldDB" id="A0A8B6E833"/>
<feature type="transmembrane region" description="Helical" evidence="5">
    <location>
        <begin position="279"/>
        <end position="303"/>
    </location>
</feature>
<dbReference type="PROSITE" id="PS50261">
    <property type="entry name" value="G_PROTEIN_RECEP_F2_4"/>
    <property type="match status" value="1"/>
</dbReference>
<feature type="transmembrane region" description="Helical" evidence="5">
    <location>
        <begin position="160"/>
        <end position="181"/>
    </location>
</feature>
<name>A0A8B6E833_MYTGA</name>
<feature type="transmembrane region" description="Helical" evidence="5">
    <location>
        <begin position="32"/>
        <end position="53"/>
    </location>
</feature>
<comment type="caution">
    <text evidence="7">The sequence shown here is derived from an EMBL/GenBank/DDBJ whole genome shotgun (WGS) entry which is preliminary data.</text>
</comment>
<accession>A0A8B6E833</accession>
<proteinExistence type="predicted"/>
<feature type="domain" description="G-protein coupled receptors family 2 profile 2" evidence="6">
    <location>
        <begin position="30"/>
        <end position="289"/>
    </location>
</feature>
<evidence type="ECO:0000256" key="4">
    <source>
        <dbReference type="ARBA" id="ARBA00023136"/>
    </source>
</evidence>
<dbReference type="PANTHER" id="PTHR15177:SF2">
    <property type="entry name" value="G-PROTEIN COUPLED RECEPTOR 143"/>
    <property type="match status" value="1"/>
</dbReference>
<dbReference type="PANTHER" id="PTHR15177">
    <property type="entry name" value="G-PROTEIN COUPLED RECEPTOR 143"/>
    <property type="match status" value="1"/>
</dbReference>
<dbReference type="InterPro" id="IPR017981">
    <property type="entry name" value="GPCR_2-like_7TM"/>
</dbReference>
<dbReference type="Proteomes" id="UP000596742">
    <property type="component" value="Unassembled WGS sequence"/>
</dbReference>
<keyword evidence="8" id="KW-1185">Reference proteome</keyword>
<sequence>MASAAFFHTCAVYNNITNHDHHHEGRVLVERVVTIVAMTFCMISLLVVIYLLLPRDVRGSEWWRNPGRILVGPNLNAIIRAVVITSFLGTLGILVRSAVQMDENFPGPSEVENGEHIFCVVINVLIEYFFQSSYFWIILYAIEALMVANNKELPTAVKYILGWIMPGIVCGSGLLLLYHNGIKEDGKTEIERAMLYFIFLFPILLVLICNPFLFYFASKAAKRALIWHYGRYTASERKLIDSIHFKFILILAAFLTSWLPNIIDAVIHMAQNDNKTAKLTIWIIMCVLNPLQPVLCALVLWGLPESRISFSSWWNNTSTDLSDVSSSNVNFSRSTSSETEPLISFRRKERK</sequence>
<keyword evidence="4 5" id="KW-0472">Membrane</keyword>
<dbReference type="GO" id="GO:0035240">
    <property type="term" value="F:dopamine binding"/>
    <property type="evidence" value="ECO:0007669"/>
    <property type="project" value="InterPro"/>
</dbReference>
<feature type="transmembrane region" description="Helical" evidence="5">
    <location>
        <begin position="193"/>
        <end position="218"/>
    </location>
</feature>
<dbReference type="GO" id="GO:0007166">
    <property type="term" value="P:cell surface receptor signaling pathway"/>
    <property type="evidence" value="ECO:0007669"/>
    <property type="project" value="InterPro"/>
</dbReference>
<evidence type="ECO:0000313" key="7">
    <source>
        <dbReference type="EMBL" id="VDI30202.1"/>
    </source>
</evidence>
<evidence type="ECO:0000259" key="6">
    <source>
        <dbReference type="PROSITE" id="PS50261"/>
    </source>
</evidence>
<evidence type="ECO:0000256" key="3">
    <source>
        <dbReference type="ARBA" id="ARBA00022989"/>
    </source>
</evidence>
<dbReference type="OrthoDB" id="10069455at2759"/>
<evidence type="ECO:0000256" key="5">
    <source>
        <dbReference type="SAM" id="Phobius"/>
    </source>
</evidence>
<keyword evidence="3 5" id="KW-1133">Transmembrane helix</keyword>
<dbReference type="GO" id="GO:0032438">
    <property type="term" value="P:melanosome organization"/>
    <property type="evidence" value="ECO:0007669"/>
    <property type="project" value="TreeGrafter"/>
</dbReference>
<dbReference type="GO" id="GO:0072545">
    <property type="term" value="F:L-tyrosine binding"/>
    <property type="evidence" value="ECO:0007669"/>
    <property type="project" value="InterPro"/>
</dbReference>
<evidence type="ECO:0000256" key="1">
    <source>
        <dbReference type="ARBA" id="ARBA00004141"/>
    </source>
</evidence>
<gene>
    <name evidence="7" type="ORF">MGAL_10B003315</name>
</gene>
<feature type="transmembrane region" description="Helical" evidence="5">
    <location>
        <begin position="239"/>
        <end position="259"/>
    </location>
</feature>
<evidence type="ECO:0000256" key="2">
    <source>
        <dbReference type="ARBA" id="ARBA00022692"/>
    </source>
</evidence>
<dbReference type="GO" id="GO:0050848">
    <property type="term" value="P:regulation of calcium-mediated signaling"/>
    <property type="evidence" value="ECO:0007669"/>
    <property type="project" value="TreeGrafter"/>
</dbReference>
<comment type="subcellular location">
    <subcellularLocation>
        <location evidence="1">Membrane</location>
        <topology evidence="1">Multi-pass membrane protein</topology>
    </subcellularLocation>
</comment>
<dbReference type="GO" id="GO:0035643">
    <property type="term" value="F:L-DOPA receptor activity"/>
    <property type="evidence" value="ECO:0007669"/>
    <property type="project" value="TreeGrafter"/>
</dbReference>
<feature type="transmembrane region" description="Helical" evidence="5">
    <location>
        <begin position="74"/>
        <end position="95"/>
    </location>
</feature>
<keyword evidence="2 5" id="KW-0812">Transmembrane</keyword>
<dbReference type="GO" id="GO:0005886">
    <property type="term" value="C:plasma membrane"/>
    <property type="evidence" value="ECO:0007669"/>
    <property type="project" value="TreeGrafter"/>
</dbReference>
<dbReference type="EMBL" id="UYJE01004674">
    <property type="protein sequence ID" value="VDI30202.1"/>
    <property type="molecule type" value="Genomic_DNA"/>
</dbReference>
<dbReference type="GO" id="GO:0072544">
    <property type="term" value="F:L-DOPA binding"/>
    <property type="evidence" value="ECO:0007669"/>
    <property type="project" value="InterPro"/>
</dbReference>
<dbReference type="InterPro" id="IPR001414">
    <property type="entry name" value="GPR143"/>
</dbReference>
<dbReference type="Gene3D" id="1.20.1070.10">
    <property type="entry name" value="Rhodopsin 7-helix transmembrane proteins"/>
    <property type="match status" value="1"/>
</dbReference>
<dbReference type="Pfam" id="PF02101">
    <property type="entry name" value="Ocular_alb"/>
    <property type="match status" value="1"/>
</dbReference>